<name>A0A5J4RT12_9ZZZZ</name>
<protein>
    <submittedName>
        <fullName evidence="1">Exodeoxyribonuclease 7 large subunit</fullName>
        <ecNumber evidence="1">3.1.11.6</ecNumber>
    </submittedName>
</protein>
<gene>
    <name evidence="1" type="ORF">EZS27_015012</name>
</gene>
<organism evidence="1">
    <name type="scientific">termite gut metagenome</name>
    <dbReference type="NCBI Taxonomy" id="433724"/>
    <lineage>
        <taxon>unclassified sequences</taxon>
        <taxon>metagenomes</taxon>
        <taxon>organismal metagenomes</taxon>
    </lineage>
</organism>
<accession>A0A5J4RT12</accession>
<comment type="caution">
    <text evidence="1">The sequence shown here is derived from an EMBL/GenBank/DDBJ whole genome shotgun (WGS) entry which is preliminary data.</text>
</comment>
<keyword evidence="1" id="KW-0378">Hydrolase</keyword>
<proteinExistence type="predicted"/>
<dbReference type="EMBL" id="SNRY01000752">
    <property type="protein sequence ID" value="KAA6336874.1"/>
    <property type="molecule type" value="Genomic_DNA"/>
</dbReference>
<reference evidence="1" key="1">
    <citation type="submission" date="2019-03" db="EMBL/GenBank/DDBJ databases">
        <title>Single cell metagenomics reveals metabolic interactions within the superorganism composed of flagellate Streblomastix strix and complex community of Bacteroidetes bacteria on its surface.</title>
        <authorList>
            <person name="Treitli S.C."/>
            <person name="Kolisko M."/>
            <person name="Husnik F."/>
            <person name="Keeling P."/>
            <person name="Hampl V."/>
        </authorList>
    </citation>
    <scope>NUCLEOTIDE SEQUENCE</scope>
    <source>
        <strain evidence="1">STM</strain>
    </source>
</reference>
<dbReference type="GO" id="GO:0008855">
    <property type="term" value="F:exodeoxyribonuclease VII activity"/>
    <property type="evidence" value="ECO:0007669"/>
    <property type="project" value="UniProtKB-EC"/>
</dbReference>
<feature type="non-terminal residue" evidence="1">
    <location>
        <position position="1"/>
    </location>
</feature>
<dbReference type="AlphaFoldDB" id="A0A5J4RT12"/>
<dbReference type="EC" id="3.1.11.6" evidence="1"/>
<evidence type="ECO:0000313" key="1">
    <source>
        <dbReference type="EMBL" id="KAA6336874.1"/>
    </source>
</evidence>
<sequence>GKVVSDVSQLSEGDLFTTRLAKGEITGTVNELR</sequence>